<dbReference type="AlphaFoldDB" id="A0A395X6B3"/>
<evidence type="ECO:0000256" key="1">
    <source>
        <dbReference type="ARBA" id="ARBA00022777"/>
    </source>
</evidence>
<dbReference type="RefSeq" id="WP_118037124.1">
    <property type="nucleotide sequence ID" value="NZ_QRYY01000008.1"/>
</dbReference>
<gene>
    <name evidence="5" type="ORF">DWW07_12210</name>
</gene>
<keyword evidence="3" id="KW-0175">Coiled coil</keyword>
<dbReference type="SUPFAM" id="SSF55874">
    <property type="entry name" value="ATPase domain of HSP90 chaperone/DNA topoisomerase II/histidine kinase"/>
    <property type="match status" value="2"/>
</dbReference>
<dbReference type="Gene3D" id="3.30.565.10">
    <property type="entry name" value="Histidine kinase-like ATPase, C-terminal domain"/>
    <property type="match status" value="2"/>
</dbReference>
<dbReference type="Proteomes" id="UP000265828">
    <property type="component" value="Unassembled WGS sequence"/>
</dbReference>
<evidence type="ECO:0000313" key="5">
    <source>
        <dbReference type="EMBL" id="RGV63054.1"/>
    </source>
</evidence>
<dbReference type="InterPro" id="IPR005467">
    <property type="entry name" value="His_kinase_dom"/>
</dbReference>
<keyword evidence="2" id="KW-0902">Two-component regulatory system</keyword>
<keyword evidence="1" id="KW-0808">Transferase</keyword>
<dbReference type="GO" id="GO:0000160">
    <property type="term" value="P:phosphorelay signal transduction system"/>
    <property type="evidence" value="ECO:0007669"/>
    <property type="project" value="UniProtKB-KW"/>
</dbReference>
<comment type="caution">
    <text evidence="5">The sequence shown here is derived from an EMBL/GenBank/DDBJ whole genome shotgun (WGS) entry which is preliminary data.</text>
</comment>
<dbReference type="InterPro" id="IPR036890">
    <property type="entry name" value="HATPase_C_sf"/>
</dbReference>
<dbReference type="PROSITE" id="PS50109">
    <property type="entry name" value="HIS_KIN"/>
    <property type="match status" value="1"/>
</dbReference>
<evidence type="ECO:0000256" key="3">
    <source>
        <dbReference type="SAM" id="Coils"/>
    </source>
</evidence>
<feature type="domain" description="Histidine kinase" evidence="4">
    <location>
        <begin position="758"/>
        <end position="872"/>
    </location>
</feature>
<dbReference type="GO" id="GO:0016301">
    <property type="term" value="F:kinase activity"/>
    <property type="evidence" value="ECO:0007669"/>
    <property type="project" value="UniProtKB-KW"/>
</dbReference>
<evidence type="ECO:0000313" key="6">
    <source>
        <dbReference type="Proteomes" id="UP000265828"/>
    </source>
</evidence>
<dbReference type="EMBL" id="QRZI01000008">
    <property type="protein sequence ID" value="RGV63054.1"/>
    <property type="molecule type" value="Genomic_DNA"/>
</dbReference>
<evidence type="ECO:0000259" key="4">
    <source>
        <dbReference type="PROSITE" id="PS50109"/>
    </source>
</evidence>
<organism evidence="5 6">
    <name type="scientific">Blautia obeum</name>
    <dbReference type="NCBI Taxonomy" id="40520"/>
    <lineage>
        <taxon>Bacteria</taxon>
        <taxon>Bacillati</taxon>
        <taxon>Bacillota</taxon>
        <taxon>Clostridia</taxon>
        <taxon>Lachnospirales</taxon>
        <taxon>Lachnospiraceae</taxon>
        <taxon>Blautia</taxon>
    </lineage>
</organism>
<accession>A0A395X6B3</accession>
<feature type="coiled-coil region" evidence="3">
    <location>
        <begin position="528"/>
        <end position="562"/>
    </location>
</feature>
<evidence type="ECO:0000256" key="2">
    <source>
        <dbReference type="ARBA" id="ARBA00023012"/>
    </source>
</evidence>
<keyword evidence="1" id="KW-0418">Kinase</keyword>
<protein>
    <recommendedName>
        <fullName evidence="4">Histidine kinase domain-containing protein</fullName>
    </recommendedName>
</protein>
<sequence>MNKVKMKVNPRIIEHLGSDLITSAAVAVVELIKNSIDAHSKRVNIQFFDGIGQIEKNDKMLVPLDDDMFFLLKEKVAGSNILLIEDIGIGMNAVQLQEGYLNIGTDIKYKDYENTNLGEKGIGRLAAQCLGKKLILETASSDDKQRKVVFIDWNALINSDKIDEFEIPYYELSKMAEAYTRIWIIDVKKDELINEPLQLGLFDDNKVTLSDDLRVATSFLISPYDKAVRNIEIAFYNNGVQICSGFDSELLNFAESVNVFEINNINGKIELNMSLNLTPQFIEKTHRSCIKPVSYFPKYRRKKEEYIQLFDRYKERYESSLNITISYEELVNKIKEKRKKEYSDIKNQEALEEFLIKQVEKEIDELVAILPIEGRAYNFKQDNAVGKIYVDYVKYLKRETHPNLEKYSLGDIQKFLSLYNGIKLYRNGYRIGALGNRDDDWIEMQQYRTSGQQFYRMNQSNTVGYVSINDPMQTNIREISSRLDVVQNDVAKIFKEVIITIFNYYFYDFNRAADDITKSILRDEGLLQDDAKKEVKRRKDENSKLLKENQRLLKEIKRTKEILLTKAVVIGDDVNISQKVYEKAIETLDSVDTQIKITQDELGKTKEVLDTAEAGLKEIQIEAFNNYKLMANGLITETMTHELHSIVNDPNMYNIESDFEVLKEFLYDTNIKLYNDNLLPIKDQSDLLLRKVEDVADLYNFLEKTFIKKNNYDEYACENVGAVVGEIERKLKRELSKNKITIIQKNLKTLWYMPKGVLLHVLYNLFTNSIYWIDIREKRALKEKKYCITNNEIVVEQKTESNIWVYDSGLGVLKKMEYILFDALQSGKENDGRGMGLYIVKKLLKSFNADIELLEETNEWGNRYIFSITVPKDCIR</sequence>
<reference evidence="5 6" key="1">
    <citation type="submission" date="2018-08" db="EMBL/GenBank/DDBJ databases">
        <title>A genome reference for cultivated species of the human gut microbiota.</title>
        <authorList>
            <person name="Zou Y."/>
            <person name="Xue W."/>
            <person name="Luo G."/>
        </authorList>
    </citation>
    <scope>NUCLEOTIDE SEQUENCE [LARGE SCALE GENOMIC DNA]</scope>
    <source>
        <strain evidence="5 6">AF14-23</strain>
    </source>
</reference>
<name>A0A395X6B3_9FIRM</name>
<proteinExistence type="predicted"/>
<dbReference type="Pfam" id="PF13589">
    <property type="entry name" value="HATPase_c_3"/>
    <property type="match status" value="1"/>
</dbReference>